<proteinExistence type="predicted"/>
<evidence type="ECO:0000313" key="2">
    <source>
        <dbReference type="Proteomes" id="UP000466442"/>
    </source>
</evidence>
<protein>
    <submittedName>
        <fullName evidence="1">Uncharacterized protein</fullName>
    </submittedName>
</protein>
<organism evidence="1 2">
    <name type="scientific">Apolygus lucorum</name>
    <name type="common">Small green plant bug</name>
    <name type="synonym">Lygocoris lucorum</name>
    <dbReference type="NCBI Taxonomy" id="248454"/>
    <lineage>
        <taxon>Eukaryota</taxon>
        <taxon>Metazoa</taxon>
        <taxon>Ecdysozoa</taxon>
        <taxon>Arthropoda</taxon>
        <taxon>Hexapoda</taxon>
        <taxon>Insecta</taxon>
        <taxon>Pterygota</taxon>
        <taxon>Neoptera</taxon>
        <taxon>Paraneoptera</taxon>
        <taxon>Hemiptera</taxon>
        <taxon>Heteroptera</taxon>
        <taxon>Panheteroptera</taxon>
        <taxon>Cimicomorpha</taxon>
        <taxon>Miridae</taxon>
        <taxon>Mirini</taxon>
        <taxon>Apolygus</taxon>
    </lineage>
</organism>
<sequence>MAELEARSCLLNQPMTSGSVDTSDDHDLTIAATYSKNKDSTRKCYFCGFERHQPSTPICLQSSPQSA</sequence>
<name>A0A8S9Y7A5_APOLU</name>
<reference evidence="1" key="1">
    <citation type="journal article" date="2021" name="Mol. Ecol. Resour.">
        <title>Apolygus lucorum genome provides insights into omnivorousness and mesophyll feeding.</title>
        <authorList>
            <person name="Liu Y."/>
            <person name="Liu H."/>
            <person name="Wang H."/>
            <person name="Huang T."/>
            <person name="Liu B."/>
            <person name="Yang B."/>
            <person name="Yin L."/>
            <person name="Li B."/>
            <person name="Zhang Y."/>
            <person name="Zhang S."/>
            <person name="Jiang F."/>
            <person name="Zhang X."/>
            <person name="Ren Y."/>
            <person name="Wang B."/>
            <person name="Wang S."/>
            <person name="Lu Y."/>
            <person name="Wu K."/>
            <person name="Fan W."/>
            <person name="Wang G."/>
        </authorList>
    </citation>
    <scope>NUCLEOTIDE SEQUENCE</scope>
    <source>
        <strain evidence="1">12Hb</strain>
    </source>
</reference>
<dbReference type="Proteomes" id="UP000466442">
    <property type="component" value="Linkage Group LG1"/>
</dbReference>
<dbReference type="EMBL" id="WIXP02000001">
    <property type="protein sequence ID" value="KAF6216609.1"/>
    <property type="molecule type" value="Genomic_DNA"/>
</dbReference>
<gene>
    <name evidence="1" type="ORF">GE061_000953</name>
</gene>
<keyword evidence="2" id="KW-1185">Reference proteome</keyword>
<dbReference type="AlphaFoldDB" id="A0A8S9Y7A5"/>
<evidence type="ECO:0000313" key="1">
    <source>
        <dbReference type="EMBL" id="KAF6216609.1"/>
    </source>
</evidence>
<accession>A0A8S9Y7A5</accession>
<comment type="caution">
    <text evidence="1">The sequence shown here is derived from an EMBL/GenBank/DDBJ whole genome shotgun (WGS) entry which is preliminary data.</text>
</comment>